<name>A0A085N504_9BILA</name>
<evidence type="ECO:0000313" key="1">
    <source>
        <dbReference type="EMBL" id="KFD49382.1"/>
    </source>
</evidence>
<dbReference type="Proteomes" id="UP000030758">
    <property type="component" value="Unassembled WGS sequence"/>
</dbReference>
<sequence length="66" mass="7395">MVHSNEWSVRPPRTIDAMATGLLRSHTEVAVAGCQLRSNVRSFSKWEVRLDCPLTAESTSVFIGRH</sequence>
<dbReference type="EMBL" id="KL363272">
    <property type="protein sequence ID" value="KFD49382.1"/>
    <property type="molecule type" value="Genomic_DNA"/>
</dbReference>
<dbReference type="Proteomes" id="UP000030764">
    <property type="component" value="Unassembled WGS sequence"/>
</dbReference>
<protein>
    <submittedName>
        <fullName evidence="2">Uncharacterized protein</fullName>
    </submittedName>
</protein>
<keyword evidence="3" id="KW-1185">Reference proteome</keyword>
<proteinExistence type="predicted"/>
<dbReference type="AlphaFoldDB" id="A0A085N504"/>
<accession>A0A085N504</accession>
<gene>
    <name evidence="1" type="ORF">M513_09745</name>
    <name evidence="2" type="ORF">M514_09745</name>
</gene>
<dbReference type="EMBL" id="KL367554">
    <property type="protein sequence ID" value="KFD64550.1"/>
    <property type="molecule type" value="Genomic_DNA"/>
</dbReference>
<evidence type="ECO:0000313" key="2">
    <source>
        <dbReference type="EMBL" id="KFD64550.1"/>
    </source>
</evidence>
<evidence type="ECO:0000313" key="3">
    <source>
        <dbReference type="Proteomes" id="UP000030764"/>
    </source>
</evidence>
<reference evidence="2 3" key="1">
    <citation type="journal article" date="2014" name="Nat. Genet.">
        <title>Genome and transcriptome of the porcine whipworm Trichuris suis.</title>
        <authorList>
            <person name="Jex A.R."/>
            <person name="Nejsum P."/>
            <person name="Schwarz E.M."/>
            <person name="Hu L."/>
            <person name="Young N.D."/>
            <person name="Hall R.S."/>
            <person name="Korhonen P.K."/>
            <person name="Liao S."/>
            <person name="Thamsborg S."/>
            <person name="Xia J."/>
            <person name="Xu P."/>
            <person name="Wang S."/>
            <person name="Scheerlinck J.P."/>
            <person name="Hofmann A."/>
            <person name="Sternberg P.W."/>
            <person name="Wang J."/>
            <person name="Gasser R.B."/>
        </authorList>
    </citation>
    <scope>NUCLEOTIDE SEQUENCE [LARGE SCALE GENOMIC DNA]</scope>
    <source>
        <strain evidence="2">DCEP-RM93F</strain>
        <strain evidence="1">DCEP-RM93M</strain>
    </source>
</reference>
<organism evidence="2">
    <name type="scientific">Trichuris suis</name>
    <name type="common">pig whipworm</name>
    <dbReference type="NCBI Taxonomy" id="68888"/>
    <lineage>
        <taxon>Eukaryota</taxon>
        <taxon>Metazoa</taxon>
        <taxon>Ecdysozoa</taxon>
        <taxon>Nematoda</taxon>
        <taxon>Enoplea</taxon>
        <taxon>Dorylaimia</taxon>
        <taxon>Trichinellida</taxon>
        <taxon>Trichuridae</taxon>
        <taxon>Trichuris</taxon>
    </lineage>
</organism>